<dbReference type="KEGG" id="erwi:GN242_03525"/>
<keyword evidence="5" id="KW-0863">Zinc-finger</keyword>
<sequence length="783" mass="84278">MSGLLIRICGKVQGVGFRPFIWQLADRLRLRGEVCNDSTGVEIRLLQPVNVELFIEQLQRDCPPLARIDSINFDSFDWQTPPLNFTITDSRQGRMDTQIAPDAATCPECLHDINHPGDRRFGYAFTNCTHCGPRFTLIRAMPYDRSATSMAEFSLCPQCQQEYLNPADRRFHAQPVACPHCGPQISATLQSGARLASGAAALECAVAALRAGKIVAIKGLGGFHLACDATQQNAVLRLRERKQRPSKPLAVMVPDIGWLGQCSAEGPQSVLCGILGSPAAPIVLTAKCAMSPLCEAVAPELDEIGLMLPFTPLHHLLMQAFQTPLVMTSGNANGCAPVLTNEAALLQLGGIADLWLLHNRDIVQRADDSLLRVTPHGNEILRRARGYVPDAIVLPAGFDNQPPLLALGGDLKNTFCLVRGNQAILSAHFGSLTRSDIAGQQQQAIAHFQQLYDCTPAVVARDAHPAYVSHMQAESPGIQIIDVLHHHAHIAACLAEHRWPLHGGKVIGLALDGLGYGVADDKTGALWGGECLLVDYLHCERLGGLPAVALPGGDRAALEPWRNLLAQWQAFVPGWQTRPESHALQNYPWLPLSRAIAAGINSPLASSCGRLFDAVAVALGCAPAQLTWEGEAASRLEVLAQRASGISHPVTMPLQHTPSGTFLDLATFWQQWLDWDAAPAARAFAFHDALAQGFAALASYHAERMGTGTVALGGGVLHNRLLRQRLRHYLAHLHVLMPQKVPAGDGGLALGQALVACARLQCSAALHSATSISSGFNNKDSHD</sequence>
<dbReference type="GO" id="GO:0003725">
    <property type="term" value="F:double-stranded RNA binding"/>
    <property type="evidence" value="ECO:0007669"/>
    <property type="project" value="InterPro"/>
</dbReference>
<dbReference type="GO" id="GO:0008270">
    <property type="term" value="F:zinc ion binding"/>
    <property type="evidence" value="ECO:0007669"/>
    <property type="project" value="UniProtKB-KW"/>
</dbReference>
<proteinExistence type="inferred from homology"/>
<dbReference type="InterPro" id="IPR017968">
    <property type="entry name" value="Acylphosphatase_CS"/>
</dbReference>
<dbReference type="PANTHER" id="PTHR42959:SF1">
    <property type="entry name" value="CARBAMOYLTRANSFERASE HYPF"/>
    <property type="match status" value="1"/>
</dbReference>
<dbReference type="Gene3D" id="3.90.870.50">
    <property type="match status" value="1"/>
</dbReference>
<dbReference type="InterPro" id="IPR011125">
    <property type="entry name" value="Znf_HypF"/>
</dbReference>
<dbReference type="InterPro" id="IPR041440">
    <property type="entry name" value="HypF_C"/>
</dbReference>
<feature type="domain" description="Acylphosphatase-like" evidence="10">
    <location>
        <begin position="3"/>
        <end position="89"/>
    </location>
</feature>
<evidence type="ECO:0000256" key="5">
    <source>
        <dbReference type="ARBA" id="ARBA00022771"/>
    </source>
</evidence>
<dbReference type="InterPro" id="IPR006070">
    <property type="entry name" value="Sua5-like_dom"/>
</dbReference>
<dbReference type="RefSeq" id="WP_156286920.1">
    <property type="nucleotide sequence ID" value="NZ_CP046509.1"/>
</dbReference>
<dbReference type="Pfam" id="PF17788">
    <property type="entry name" value="HypF_C"/>
    <property type="match status" value="1"/>
</dbReference>
<dbReference type="InterPro" id="IPR036046">
    <property type="entry name" value="Acylphosphatase-like_dom_sf"/>
</dbReference>
<comment type="catalytic activity">
    <reaction evidence="7 8">
        <text>C-terminal L-cysteinyl-[HypE protein] + carbamoyl phosphate + ATP + H2O = C-terminal S-carboxamide-L-cysteinyl-[HypE protein] + AMP + phosphate + diphosphate + H(+)</text>
        <dbReference type="Rhea" id="RHEA:55636"/>
        <dbReference type="Rhea" id="RHEA-COMP:14247"/>
        <dbReference type="Rhea" id="RHEA-COMP:14392"/>
        <dbReference type="ChEBI" id="CHEBI:15377"/>
        <dbReference type="ChEBI" id="CHEBI:15378"/>
        <dbReference type="ChEBI" id="CHEBI:30616"/>
        <dbReference type="ChEBI" id="CHEBI:33019"/>
        <dbReference type="ChEBI" id="CHEBI:43474"/>
        <dbReference type="ChEBI" id="CHEBI:58228"/>
        <dbReference type="ChEBI" id="CHEBI:76913"/>
        <dbReference type="ChEBI" id="CHEBI:139126"/>
        <dbReference type="ChEBI" id="CHEBI:456215"/>
    </reaction>
</comment>
<comment type="catalytic activity">
    <reaction evidence="9">
        <text>an acyl phosphate + H2O = a carboxylate + phosphate + H(+)</text>
        <dbReference type="Rhea" id="RHEA:14965"/>
        <dbReference type="ChEBI" id="CHEBI:15377"/>
        <dbReference type="ChEBI" id="CHEBI:15378"/>
        <dbReference type="ChEBI" id="CHEBI:29067"/>
        <dbReference type="ChEBI" id="CHEBI:43474"/>
        <dbReference type="ChEBI" id="CHEBI:59918"/>
        <dbReference type="EC" id="3.6.1.7"/>
    </reaction>
</comment>
<dbReference type="Gene3D" id="3.30.420.360">
    <property type="match status" value="1"/>
</dbReference>
<evidence type="ECO:0000313" key="12">
    <source>
        <dbReference type="EMBL" id="QGU86351.1"/>
    </source>
</evidence>
<feature type="active site" evidence="9">
    <location>
        <position position="18"/>
    </location>
</feature>
<dbReference type="Proteomes" id="UP000424752">
    <property type="component" value="Chromosome"/>
</dbReference>
<dbReference type="InterPro" id="IPR017945">
    <property type="entry name" value="DHBP_synth_RibB-like_a/b_dom"/>
</dbReference>
<dbReference type="PROSITE" id="PS00150">
    <property type="entry name" value="ACYLPHOSPHATASE_1"/>
    <property type="match status" value="1"/>
</dbReference>
<dbReference type="EC" id="6.2.-.-" evidence="8"/>
<dbReference type="EMBL" id="CP046509">
    <property type="protein sequence ID" value="QGU86351.1"/>
    <property type="molecule type" value="Genomic_DNA"/>
</dbReference>
<dbReference type="Gene3D" id="3.30.420.40">
    <property type="match status" value="1"/>
</dbReference>
<feature type="domain" description="YrdC-like" evidence="11">
    <location>
        <begin position="199"/>
        <end position="386"/>
    </location>
</feature>
<evidence type="ECO:0000259" key="11">
    <source>
        <dbReference type="PROSITE" id="PS51163"/>
    </source>
</evidence>
<dbReference type="UniPathway" id="UPA00335"/>
<evidence type="ECO:0000256" key="1">
    <source>
        <dbReference type="ARBA" id="ARBA00004711"/>
    </source>
</evidence>
<evidence type="ECO:0000256" key="2">
    <source>
        <dbReference type="ARBA" id="ARBA00008097"/>
    </source>
</evidence>
<dbReference type="Pfam" id="PF07503">
    <property type="entry name" value="zf-HYPF"/>
    <property type="match status" value="2"/>
</dbReference>
<dbReference type="PIRSF" id="PIRSF006256">
    <property type="entry name" value="CMPcnvr_hdrg_mat"/>
    <property type="match status" value="1"/>
</dbReference>
<evidence type="ECO:0000256" key="3">
    <source>
        <dbReference type="ARBA" id="ARBA00022598"/>
    </source>
</evidence>
<dbReference type="GO" id="GO:0051604">
    <property type="term" value="P:protein maturation"/>
    <property type="evidence" value="ECO:0007669"/>
    <property type="project" value="TreeGrafter"/>
</dbReference>
<dbReference type="Pfam" id="PF22521">
    <property type="entry name" value="HypF_C_2"/>
    <property type="match status" value="1"/>
</dbReference>
<dbReference type="PROSITE" id="PS51160">
    <property type="entry name" value="ACYLPHOSPHATASE_3"/>
    <property type="match status" value="1"/>
</dbReference>
<dbReference type="GO" id="GO:0016874">
    <property type="term" value="F:ligase activity"/>
    <property type="evidence" value="ECO:0007669"/>
    <property type="project" value="UniProtKB-UniRule"/>
</dbReference>
<dbReference type="InterPro" id="IPR043129">
    <property type="entry name" value="ATPase_NBD"/>
</dbReference>
<dbReference type="AlphaFoldDB" id="A0A6I6EIF5"/>
<evidence type="ECO:0000313" key="13">
    <source>
        <dbReference type="Proteomes" id="UP000424752"/>
    </source>
</evidence>
<dbReference type="InterPro" id="IPR055128">
    <property type="entry name" value="HypF_C_2"/>
</dbReference>
<dbReference type="Pfam" id="PF00708">
    <property type="entry name" value="Acylphosphatase"/>
    <property type="match status" value="1"/>
</dbReference>
<dbReference type="Pfam" id="PF01300">
    <property type="entry name" value="Sua5_yciO_yrdC"/>
    <property type="match status" value="1"/>
</dbReference>
<dbReference type="InterPro" id="IPR004421">
    <property type="entry name" value="Carbamoyltransferase_HypF"/>
</dbReference>
<dbReference type="NCBIfam" id="TIGR00143">
    <property type="entry name" value="hypF"/>
    <property type="match status" value="1"/>
</dbReference>
<evidence type="ECO:0000256" key="8">
    <source>
        <dbReference type="PIRNR" id="PIRNR006256"/>
    </source>
</evidence>
<reference evidence="12 13" key="1">
    <citation type="submission" date="2019-12" db="EMBL/GenBank/DDBJ databases">
        <title>Erwinia sp. nov., isolated from droppings of birds in the Qinghai-Tiebt plateau of China.</title>
        <authorList>
            <person name="Ge Y."/>
        </authorList>
    </citation>
    <scope>NUCLEOTIDE SEQUENCE [LARGE SCALE GENOMIC DNA]</scope>
    <source>
        <strain evidence="12 13">J780</strain>
    </source>
</reference>
<dbReference type="Gene3D" id="3.30.110.120">
    <property type="match status" value="1"/>
</dbReference>
<dbReference type="InterPro" id="IPR051060">
    <property type="entry name" value="Carbamoyltrans_HypF-like"/>
</dbReference>
<dbReference type="SUPFAM" id="SSF54975">
    <property type="entry name" value="Acylphosphatase/BLUF domain-like"/>
    <property type="match status" value="1"/>
</dbReference>
<evidence type="ECO:0000256" key="4">
    <source>
        <dbReference type="ARBA" id="ARBA00022723"/>
    </source>
</evidence>
<comment type="pathway">
    <text evidence="1 8">Protein modification; [NiFe] hydrogenase maturation.</text>
</comment>
<comment type="function">
    <text evidence="8">Involved in the maturation of [NiFe] hydrogenases. Along with HypE, it catalyzes the synthesis of the CN ligands of the active site iron of [NiFe]-hydrogenases. HypF functions as a carbamoyl transferase using carbamoylphosphate as a substrate and transferring the carboxamido moiety in an ATP-dependent reaction to the thiolate of the C-terminal cysteine of HypE yielding a protein-S-carboxamide.</text>
</comment>
<evidence type="ECO:0000259" key="10">
    <source>
        <dbReference type="PROSITE" id="PS51160"/>
    </source>
</evidence>
<keyword evidence="9" id="KW-0378">Hydrolase</keyword>
<evidence type="ECO:0000256" key="7">
    <source>
        <dbReference type="ARBA" id="ARBA00048220"/>
    </source>
</evidence>
<accession>A0A6I6EIF5</accession>
<keyword evidence="6" id="KW-0862">Zinc</keyword>
<dbReference type="InterPro" id="IPR001792">
    <property type="entry name" value="Acylphosphatase-like_dom"/>
</dbReference>
<gene>
    <name evidence="12" type="primary">hypF</name>
    <name evidence="12" type="ORF">GN242_03525</name>
</gene>
<protein>
    <recommendedName>
        <fullName evidence="8">Carbamoyltransferase HypF</fullName>
        <ecNumber evidence="8">6.2.-.-</ecNumber>
    </recommendedName>
</protein>
<keyword evidence="12" id="KW-0808">Transferase</keyword>
<dbReference type="SUPFAM" id="SSF55821">
    <property type="entry name" value="YrdC/RibB"/>
    <property type="match status" value="1"/>
</dbReference>
<evidence type="ECO:0000256" key="6">
    <source>
        <dbReference type="ARBA" id="ARBA00022833"/>
    </source>
</evidence>
<feature type="active site" evidence="9">
    <location>
        <position position="36"/>
    </location>
</feature>
<keyword evidence="3" id="KW-0436">Ligase</keyword>
<dbReference type="PANTHER" id="PTHR42959">
    <property type="entry name" value="CARBAMOYLTRANSFERASE"/>
    <property type="match status" value="1"/>
</dbReference>
<keyword evidence="4" id="KW-0479">Metal-binding</keyword>
<dbReference type="GO" id="GO:0016743">
    <property type="term" value="F:carboxyl- or carbamoyltransferase activity"/>
    <property type="evidence" value="ECO:0007669"/>
    <property type="project" value="UniProtKB-UniRule"/>
</dbReference>
<comment type="similarity">
    <text evidence="2 8">Belongs to the carbamoyltransferase HypF family.</text>
</comment>
<dbReference type="SUPFAM" id="SSF53067">
    <property type="entry name" value="Actin-like ATPase domain"/>
    <property type="match status" value="1"/>
</dbReference>
<evidence type="ECO:0000256" key="9">
    <source>
        <dbReference type="PROSITE-ProRule" id="PRU00520"/>
    </source>
</evidence>
<name>A0A6I6EIF5_9GAMM</name>
<dbReference type="GO" id="GO:0003998">
    <property type="term" value="F:acylphosphatase activity"/>
    <property type="evidence" value="ECO:0007669"/>
    <property type="project" value="UniProtKB-EC"/>
</dbReference>
<organism evidence="12 13">
    <name type="scientific">Erwinia sorbitola</name>
    <dbReference type="NCBI Taxonomy" id="2681984"/>
    <lineage>
        <taxon>Bacteria</taxon>
        <taxon>Pseudomonadati</taxon>
        <taxon>Pseudomonadota</taxon>
        <taxon>Gammaproteobacteria</taxon>
        <taxon>Enterobacterales</taxon>
        <taxon>Erwiniaceae</taxon>
        <taxon>Erwinia</taxon>
    </lineage>
</organism>
<dbReference type="PROSITE" id="PS51163">
    <property type="entry name" value="YRDC"/>
    <property type="match status" value="1"/>
</dbReference>